<feature type="domain" description="Dihydroprymidine dehydrogenase" evidence="7">
    <location>
        <begin position="24"/>
        <end position="141"/>
    </location>
</feature>
<evidence type="ECO:0000256" key="3">
    <source>
        <dbReference type="ARBA" id="ARBA00023164"/>
    </source>
</evidence>
<comment type="caution">
    <text evidence="8">The sequence shown here is derived from an EMBL/GenBank/DDBJ whole genome shotgun (WGS) entry which is preliminary data.</text>
</comment>
<dbReference type="SUPFAM" id="SSF46548">
    <property type="entry name" value="alpha-helical ferredoxin"/>
    <property type="match status" value="1"/>
</dbReference>
<sequence length="495" mass="54304">MGKPTGFLEYKRENPTKKDPFERTKSWKEFQILMPEPKLRQQGARCMDCGVPFCQTGTTMDGSGEIGCPVYNLIPEWNDLVYRGKWKEALERLHKTNNFPEFTGRVCPAPCEGSCTVAISDDAVSIKSIEYHIVERGFQEGWIVPQPPVTRTGKKVAVVGSGPAGLAAAAQLNKAGHSVTVFEREDRIGGLLTYGIPDVKLANATVERRIKILEEEGITFKANTEIGKDISATELKAQFDSVLLCTGATKPRDVEVEGRELKGIHFAMDFLTENTKSLLNSDLKDGKYTTAKDKHVIVIGGGDTGVDCITTSVRHGAASITQFDINRPKSEERPDANPWPLFPIVHTVEDGQKEAKAVYGKDPRSYQVSTTKFVGDENGNVKELHTIGVETTIDDSGRKVRTPIPGTEKVWPADLVLLAVGFTGPEERIINELSLETTSRSTIDAEYGSYATSVPGVFAAGDNRRGQSLVVWAIHEGREAARECDRYLMGSSNLP</sequence>
<dbReference type="InterPro" id="IPR028261">
    <property type="entry name" value="DPD_II"/>
</dbReference>
<dbReference type="SUPFAM" id="SSF51971">
    <property type="entry name" value="Nucleotide-binding domain"/>
    <property type="match status" value="2"/>
</dbReference>
<evidence type="ECO:0000256" key="4">
    <source>
        <dbReference type="ARBA" id="ARBA00029440"/>
    </source>
</evidence>
<dbReference type="Gene3D" id="1.10.1060.10">
    <property type="entry name" value="Alpha-helical ferredoxin"/>
    <property type="match status" value="1"/>
</dbReference>
<organism evidence="8 9">
    <name type="scientific">Halalkalibacter suaedae</name>
    <dbReference type="NCBI Taxonomy" id="2822140"/>
    <lineage>
        <taxon>Bacteria</taxon>
        <taxon>Bacillati</taxon>
        <taxon>Bacillota</taxon>
        <taxon>Bacilli</taxon>
        <taxon>Bacillales</taxon>
        <taxon>Bacillaceae</taxon>
        <taxon>Halalkalibacter</taxon>
    </lineage>
</organism>
<dbReference type="PANTHER" id="PTHR43100">
    <property type="entry name" value="GLUTAMATE SYNTHASE [NADPH] SMALL CHAIN"/>
    <property type="match status" value="1"/>
</dbReference>
<dbReference type="GO" id="GO:0006537">
    <property type="term" value="P:glutamate biosynthetic process"/>
    <property type="evidence" value="ECO:0007669"/>
    <property type="project" value="UniProtKB-KW"/>
</dbReference>
<dbReference type="InterPro" id="IPR009051">
    <property type="entry name" value="Helical_ferredxn"/>
</dbReference>
<dbReference type="GO" id="GO:0016639">
    <property type="term" value="F:oxidoreductase activity, acting on the CH-NH2 group of donors, NAD or NADP as acceptor"/>
    <property type="evidence" value="ECO:0007669"/>
    <property type="project" value="InterPro"/>
</dbReference>
<dbReference type="EMBL" id="JAGKSQ010000002">
    <property type="protein sequence ID" value="MBP3950656.1"/>
    <property type="molecule type" value="Genomic_DNA"/>
</dbReference>
<accession>A0A940WQU8</accession>
<keyword evidence="3" id="KW-0314">Glutamate biosynthesis</keyword>
<dbReference type="InterPro" id="IPR023753">
    <property type="entry name" value="FAD/NAD-binding_dom"/>
</dbReference>
<comment type="pathway">
    <text evidence="4">Amino-acid biosynthesis.</text>
</comment>
<evidence type="ECO:0000313" key="9">
    <source>
        <dbReference type="Proteomes" id="UP000678228"/>
    </source>
</evidence>
<evidence type="ECO:0000256" key="1">
    <source>
        <dbReference type="ARBA" id="ARBA00022605"/>
    </source>
</evidence>
<feature type="domain" description="FAD/NAD(P)-binding" evidence="6">
    <location>
        <begin position="154"/>
        <end position="477"/>
    </location>
</feature>
<evidence type="ECO:0000256" key="2">
    <source>
        <dbReference type="ARBA" id="ARBA00023002"/>
    </source>
</evidence>
<dbReference type="Pfam" id="PF07992">
    <property type="entry name" value="Pyr_redox_2"/>
    <property type="match status" value="1"/>
</dbReference>
<keyword evidence="1" id="KW-0028">Amino-acid biosynthesis</keyword>
<dbReference type="GO" id="GO:0051536">
    <property type="term" value="F:iron-sulfur cluster binding"/>
    <property type="evidence" value="ECO:0007669"/>
    <property type="project" value="InterPro"/>
</dbReference>
<gene>
    <name evidence="8" type="ORF">J7W16_05870</name>
</gene>
<keyword evidence="9" id="KW-1185">Reference proteome</keyword>
<dbReference type="InterPro" id="IPR006005">
    <property type="entry name" value="Glut_synth_ssu1"/>
</dbReference>
<feature type="compositionally biased region" description="Basic and acidic residues" evidence="5">
    <location>
        <begin position="9"/>
        <end position="20"/>
    </location>
</feature>
<protein>
    <submittedName>
        <fullName evidence="8">Glutamate synthase subunit beta</fullName>
    </submittedName>
</protein>
<dbReference type="Pfam" id="PF14691">
    <property type="entry name" value="Fer4_20"/>
    <property type="match status" value="1"/>
</dbReference>
<dbReference type="InterPro" id="IPR036188">
    <property type="entry name" value="FAD/NAD-bd_sf"/>
</dbReference>
<dbReference type="InterPro" id="IPR051394">
    <property type="entry name" value="Glutamate_Synthase"/>
</dbReference>
<dbReference type="PANTHER" id="PTHR43100:SF1">
    <property type="entry name" value="GLUTAMATE SYNTHASE [NADPH] SMALL CHAIN"/>
    <property type="match status" value="1"/>
</dbReference>
<name>A0A940WQU8_9BACI</name>
<dbReference type="RefSeq" id="WP_210596343.1">
    <property type="nucleotide sequence ID" value="NZ_JAGKSQ010000002.1"/>
</dbReference>
<feature type="region of interest" description="Disordered" evidence="5">
    <location>
        <begin position="1"/>
        <end position="20"/>
    </location>
</feature>
<evidence type="ECO:0000256" key="5">
    <source>
        <dbReference type="SAM" id="MobiDB-lite"/>
    </source>
</evidence>
<dbReference type="Gene3D" id="3.50.50.60">
    <property type="entry name" value="FAD/NAD(P)-binding domain"/>
    <property type="match status" value="2"/>
</dbReference>
<evidence type="ECO:0000259" key="6">
    <source>
        <dbReference type="Pfam" id="PF07992"/>
    </source>
</evidence>
<dbReference type="Proteomes" id="UP000678228">
    <property type="component" value="Unassembled WGS sequence"/>
</dbReference>
<evidence type="ECO:0000259" key="7">
    <source>
        <dbReference type="Pfam" id="PF14691"/>
    </source>
</evidence>
<dbReference type="PRINTS" id="PR00419">
    <property type="entry name" value="ADXRDTASE"/>
</dbReference>
<proteinExistence type="predicted"/>
<dbReference type="NCBIfam" id="TIGR01317">
    <property type="entry name" value="GOGAT_sm_gam"/>
    <property type="match status" value="1"/>
</dbReference>
<reference evidence="8" key="1">
    <citation type="submission" date="2021-03" db="EMBL/GenBank/DDBJ databases">
        <title>Bacillus suaedae sp. nov., isolated from Suaeda aralocaspica.</title>
        <authorList>
            <person name="Lei R.F.R."/>
        </authorList>
    </citation>
    <scope>NUCLEOTIDE SEQUENCE</scope>
    <source>
        <strain evidence="8">YZJH907-2</strain>
    </source>
</reference>
<dbReference type="AlphaFoldDB" id="A0A940WQU8"/>
<evidence type="ECO:0000313" key="8">
    <source>
        <dbReference type="EMBL" id="MBP3950656.1"/>
    </source>
</evidence>
<keyword evidence="2" id="KW-0560">Oxidoreductase</keyword>